<name>R9ADV6_9LEPT</name>
<dbReference type="EMBL" id="AOGZ02000006">
    <property type="protein sequence ID" value="EOQ98275.1"/>
    <property type="molecule type" value="Genomic_DNA"/>
</dbReference>
<protein>
    <submittedName>
        <fullName evidence="1">Uncharacterized protein</fullName>
    </submittedName>
</protein>
<comment type="caution">
    <text evidence="1">The sequence shown here is derived from an EMBL/GenBank/DDBJ whole genome shotgun (WGS) entry which is preliminary data.</text>
</comment>
<sequence>MLAQASFQSLTSLRDSGSGNVVSPSSLYAINQIQSFMKNLKNLKNLIIIVSFQISCSTPNETKINNTDLKDTSKENVTIEINFTKLTEVTKEIEINLQTIDYISKDDFKFGSKFKFSENINGNKLKIEIPKGKYVGSIGVKVSNTTPFYSNLSGLHTVYFGINEKRSKENIINEKCNSIESYSLRKLKYSKNSNFCDDLDVSNKKYSINFISDKKIDFNPTRTLTFTYVGVSIGLAKLFQHYQLAPILLISGYFGFIQNDIEIKSEILEEAL</sequence>
<keyword evidence="2" id="KW-1185">Reference proteome</keyword>
<evidence type="ECO:0000313" key="2">
    <source>
        <dbReference type="Proteomes" id="UP000013984"/>
    </source>
</evidence>
<proteinExistence type="predicted"/>
<accession>R9ADV6</accession>
<reference evidence="1" key="1">
    <citation type="submission" date="2013-04" db="EMBL/GenBank/DDBJ databases">
        <authorList>
            <person name="Harkins D.M."/>
            <person name="Durkin A.S."/>
            <person name="Brinkac L.M."/>
            <person name="Haft D.H."/>
            <person name="Selengut J.D."/>
            <person name="Sanka R."/>
            <person name="DePew J."/>
            <person name="Purushe J."/>
            <person name="Galloway R.L."/>
            <person name="Vinetz J.M."/>
            <person name="Sutton G.G."/>
            <person name="Nierman W.C."/>
            <person name="Fouts D.E."/>
        </authorList>
    </citation>
    <scope>NUCLEOTIDE SEQUENCE [LARGE SCALE GENOMIC DNA]</scope>
    <source>
        <strain evidence="1">CDC</strain>
    </source>
</reference>
<organism evidence="1 2">
    <name type="scientific">Leptospira wolbachii serovar Codice str. CDC</name>
    <dbReference type="NCBI Taxonomy" id="1218599"/>
    <lineage>
        <taxon>Bacteria</taxon>
        <taxon>Pseudomonadati</taxon>
        <taxon>Spirochaetota</taxon>
        <taxon>Spirochaetia</taxon>
        <taxon>Leptospirales</taxon>
        <taxon>Leptospiraceae</taxon>
        <taxon>Leptospira</taxon>
    </lineage>
</organism>
<gene>
    <name evidence="1" type="ORF">LEP1GSC195_1445</name>
</gene>
<dbReference type="Proteomes" id="UP000013984">
    <property type="component" value="Unassembled WGS sequence"/>
</dbReference>
<dbReference type="AlphaFoldDB" id="R9ADV6"/>
<evidence type="ECO:0000313" key="1">
    <source>
        <dbReference type="EMBL" id="EOQ98275.1"/>
    </source>
</evidence>